<sequence length="71" mass="8491">MLSSIVGVAFNPLQNTRLVASSRVAFMKIHWRFLKTLSFNMETSFQKLNLECFRNEPRNFQRILFDKEDDY</sequence>
<accession>A0A915AHW0</accession>
<name>A0A915AHW0_PARUN</name>
<keyword evidence="1" id="KW-1185">Reference proteome</keyword>
<evidence type="ECO:0000313" key="2">
    <source>
        <dbReference type="WBParaSite" id="PgR007_g116_t01"/>
    </source>
</evidence>
<organism evidence="1 3">
    <name type="scientific">Parascaris univalens</name>
    <name type="common">Nematode worm</name>
    <dbReference type="NCBI Taxonomy" id="6257"/>
    <lineage>
        <taxon>Eukaryota</taxon>
        <taxon>Metazoa</taxon>
        <taxon>Ecdysozoa</taxon>
        <taxon>Nematoda</taxon>
        <taxon>Chromadorea</taxon>
        <taxon>Rhabditida</taxon>
        <taxon>Spirurina</taxon>
        <taxon>Ascaridomorpha</taxon>
        <taxon>Ascaridoidea</taxon>
        <taxon>Ascarididae</taxon>
        <taxon>Parascaris</taxon>
    </lineage>
</organism>
<evidence type="ECO:0000313" key="1">
    <source>
        <dbReference type="Proteomes" id="UP000887569"/>
    </source>
</evidence>
<proteinExistence type="predicted"/>
<dbReference type="AlphaFoldDB" id="A0A915AHW0"/>
<dbReference type="Proteomes" id="UP000887569">
    <property type="component" value="Unplaced"/>
</dbReference>
<evidence type="ECO:0000313" key="3">
    <source>
        <dbReference type="WBParaSite" id="PgR007_g116_t03"/>
    </source>
</evidence>
<dbReference type="WBParaSite" id="PgR007_g116_t01">
    <property type="protein sequence ID" value="PgR007_g116_t01"/>
    <property type="gene ID" value="PgR007_g116"/>
</dbReference>
<protein>
    <submittedName>
        <fullName evidence="2 3">Uncharacterized protein</fullName>
    </submittedName>
</protein>
<reference evidence="2 3" key="1">
    <citation type="submission" date="2022-11" db="UniProtKB">
        <authorList>
            <consortium name="WormBaseParasite"/>
        </authorList>
    </citation>
    <scope>IDENTIFICATION</scope>
</reference>
<dbReference type="WBParaSite" id="PgR007_g116_t03">
    <property type="protein sequence ID" value="PgR007_g116_t03"/>
    <property type="gene ID" value="PgR007_g116"/>
</dbReference>